<dbReference type="InterPro" id="IPR003607">
    <property type="entry name" value="HD/PDEase_dom"/>
</dbReference>
<accession>A0A177NPY9</accession>
<dbReference type="InterPro" id="IPR052340">
    <property type="entry name" value="RNase_Y/CdgJ"/>
</dbReference>
<proteinExistence type="predicted"/>
<comment type="caution">
    <text evidence="2">The sequence shown here is derived from an EMBL/GenBank/DDBJ whole genome shotgun (WGS) entry which is preliminary data.</text>
</comment>
<dbReference type="InterPro" id="IPR013976">
    <property type="entry name" value="HDOD"/>
</dbReference>
<dbReference type="PANTHER" id="PTHR33525:SF3">
    <property type="entry name" value="RIBONUCLEASE Y"/>
    <property type="match status" value="1"/>
</dbReference>
<dbReference type="SUPFAM" id="SSF109604">
    <property type="entry name" value="HD-domain/PDEase-like"/>
    <property type="match status" value="1"/>
</dbReference>
<feature type="domain" description="HDOD" evidence="1">
    <location>
        <begin position="16"/>
        <end position="211"/>
    </location>
</feature>
<dbReference type="RefSeq" id="WP_064039621.1">
    <property type="nucleotide sequence ID" value="NZ_LUUJ01000050.1"/>
</dbReference>
<dbReference type="OrthoDB" id="9770715at2"/>
<protein>
    <submittedName>
        <fullName evidence="2">Signal transduction protein</fullName>
    </submittedName>
</protein>
<organism evidence="2 3">
    <name type="scientific">Methylomonas koyamae</name>
    <dbReference type="NCBI Taxonomy" id="702114"/>
    <lineage>
        <taxon>Bacteria</taxon>
        <taxon>Pseudomonadati</taxon>
        <taxon>Pseudomonadota</taxon>
        <taxon>Gammaproteobacteria</taxon>
        <taxon>Methylococcales</taxon>
        <taxon>Methylococcaceae</taxon>
        <taxon>Methylomonas</taxon>
    </lineage>
</organism>
<sequence length="282" mass="31538">MKIAAIKHLIAGSTELFSLPDIYFQLNQMIRDSRHSPAEIGTVIARDPVLSARLLRIVNSPFYGFQARIDTLSRAITVIGIDDLHSLVLATCIADRFRQIPCELVDMAGFWRRSIHCAVLVRALAKRCAVLHAERLFIAGLLHDIGSLLLYHRLPEPSRQALLAANGDRRLIPGLEQNLMGFNHAEVGRELLKSWGLPESLYETVGCYLEPEQALLHKLDAHLLYMACRLADSKTPDERSHTAAGFAKQSLTLARIGREQILEIADQVDRELPQMLDLLSPP</sequence>
<dbReference type="Pfam" id="PF08668">
    <property type="entry name" value="HDOD"/>
    <property type="match status" value="1"/>
</dbReference>
<dbReference type="PROSITE" id="PS51833">
    <property type="entry name" value="HDOD"/>
    <property type="match status" value="1"/>
</dbReference>
<gene>
    <name evidence="2" type="ORF">A1507_07745</name>
</gene>
<reference evidence="2 3" key="1">
    <citation type="submission" date="2016-03" db="EMBL/GenBank/DDBJ databases">
        <authorList>
            <person name="Ploux O."/>
        </authorList>
    </citation>
    <scope>NUCLEOTIDE SEQUENCE [LARGE SCALE GENOMIC DNA]</scope>
    <source>
        <strain evidence="2 3">R-45378</strain>
    </source>
</reference>
<evidence type="ECO:0000259" key="1">
    <source>
        <dbReference type="PROSITE" id="PS51833"/>
    </source>
</evidence>
<dbReference type="EMBL" id="LUUJ01000050">
    <property type="protein sequence ID" value="OAI19279.1"/>
    <property type="molecule type" value="Genomic_DNA"/>
</dbReference>
<dbReference type="PANTHER" id="PTHR33525">
    <property type="match status" value="1"/>
</dbReference>
<dbReference type="CDD" id="cd00077">
    <property type="entry name" value="HDc"/>
    <property type="match status" value="1"/>
</dbReference>
<dbReference type="AlphaFoldDB" id="A0A177NPY9"/>
<dbReference type="Gene3D" id="1.10.3210.10">
    <property type="entry name" value="Hypothetical protein af1432"/>
    <property type="match status" value="1"/>
</dbReference>
<evidence type="ECO:0000313" key="2">
    <source>
        <dbReference type="EMBL" id="OAI19279.1"/>
    </source>
</evidence>
<evidence type="ECO:0000313" key="3">
    <source>
        <dbReference type="Proteomes" id="UP000077857"/>
    </source>
</evidence>
<dbReference type="Proteomes" id="UP000077857">
    <property type="component" value="Unassembled WGS sequence"/>
</dbReference>
<name>A0A177NPY9_9GAMM</name>